<dbReference type="STRING" id="651661.SAMN05660293_05728"/>
<evidence type="ECO:0000313" key="9">
    <source>
        <dbReference type="Proteomes" id="UP000190897"/>
    </source>
</evidence>
<dbReference type="GO" id="GO:1990281">
    <property type="term" value="C:efflux pump complex"/>
    <property type="evidence" value="ECO:0007669"/>
    <property type="project" value="TreeGrafter"/>
</dbReference>
<gene>
    <name evidence="8" type="ORF">SAMN05660293_05728</name>
</gene>
<keyword evidence="4" id="KW-1134">Transmembrane beta strand</keyword>
<evidence type="ECO:0000313" key="8">
    <source>
        <dbReference type="EMBL" id="SKC20833.1"/>
    </source>
</evidence>
<evidence type="ECO:0000256" key="6">
    <source>
        <dbReference type="ARBA" id="ARBA00023136"/>
    </source>
</evidence>
<dbReference type="EMBL" id="FUZA01000021">
    <property type="protein sequence ID" value="SKC20833.1"/>
    <property type="molecule type" value="Genomic_DNA"/>
</dbReference>
<keyword evidence="3" id="KW-0813">Transport</keyword>
<dbReference type="GO" id="GO:0009279">
    <property type="term" value="C:cell outer membrane"/>
    <property type="evidence" value="ECO:0007669"/>
    <property type="project" value="UniProtKB-SubCell"/>
</dbReference>
<dbReference type="RefSeq" id="WP_082218137.1">
    <property type="nucleotide sequence ID" value="NZ_FUZA01000021.1"/>
</dbReference>
<name>A0A1T5HJH6_9BACT</name>
<dbReference type="Proteomes" id="UP000190897">
    <property type="component" value="Unassembled WGS sequence"/>
</dbReference>
<dbReference type="PANTHER" id="PTHR30026">
    <property type="entry name" value="OUTER MEMBRANE PROTEIN TOLC"/>
    <property type="match status" value="1"/>
</dbReference>
<keyword evidence="7" id="KW-0998">Cell outer membrane</keyword>
<dbReference type="GO" id="GO:0015288">
    <property type="term" value="F:porin activity"/>
    <property type="evidence" value="ECO:0007669"/>
    <property type="project" value="TreeGrafter"/>
</dbReference>
<accession>A0A1T5HJH6</accession>
<dbReference type="GO" id="GO:0015562">
    <property type="term" value="F:efflux transmembrane transporter activity"/>
    <property type="evidence" value="ECO:0007669"/>
    <property type="project" value="InterPro"/>
</dbReference>
<proteinExistence type="inferred from homology"/>
<sequence>MPYLKITSTFFLLFLSYLVYGQKPDTTVSLREALLLAEKNYPLLKSKYYESEAAKKDVALSRNTIIPSLDLSYQANLATYNNITGMLDPSGIFPISGPPSAENKYQPVFGSAAGFSMNWQAITFGHRDAQTAYATAGVNQKESDSKMELFRHLAKVTNTYLDVALAKQLIAINQKNIKRVEFALIQSRTLTSKGLKPGVDTALFQSELSKSKIELLNATEKFETQKILLSQFLAVNEAINTKDSLFFEKFPQAHAAISSDFSSHPYISYPKSILEYSLAKEKLIKRSYLPKINIWSTAYARGSGIKYDGTVKASDGLGFSRFNYGLGFQIVYPILKFSDKNIQIQQQSLMTQSIQQKVEENLLILDKKDQISQLTYNNAYLIATETATQLQSAQYAFKAMQIRYNTGLVNFSDLIQAQYNLLKAETDSQQSYWYIWKALLNKAVTKGDINIFLNELK</sequence>
<comment type="similarity">
    <text evidence="2">Belongs to the outer membrane factor (OMF) (TC 1.B.17) family.</text>
</comment>
<evidence type="ECO:0000256" key="4">
    <source>
        <dbReference type="ARBA" id="ARBA00022452"/>
    </source>
</evidence>
<reference evidence="9" key="1">
    <citation type="submission" date="2017-02" db="EMBL/GenBank/DDBJ databases">
        <authorList>
            <person name="Varghese N."/>
            <person name="Submissions S."/>
        </authorList>
    </citation>
    <scope>NUCLEOTIDE SEQUENCE [LARGE SCALE GENOMIC DNA]</scope>
    <source>
        <strain evidence="9">DSM 22270</strain>
    </source>
</reference>
<evidence type="ECO:0000256" key="7">
    <source>
        <dbReference type="ARBA" id="ARBA00023237"/>
    </source>
</evidence>
<dbReference type="Gene3D" id="1.20.1600.10">
    <property type="entry name" value="Outer membrane efflux proteins (OEP)"/>
    <property type="match status" value="1"/>
</dbReference>
<evidence type="ECO:0000256" key="3">
    <source>
        <dbReference type="ARBA" id="ARBA00022448"/>
    </source>
</evidence>
<comment type="subcellular location">
    <subcellularLocation>
        <location evidence="1">Cell outer membrane</location>
    </subcellularLocation>
</comment>
<dbReference type="Pfam" id="PF02321">
    <property type="entry name" value="OEP"/>
    <property type="match status" value="1"/>
</dbReference>
<keyword evidence="6" id="KW-0472">Membrane</keyword>
<dbReference type="InterPro" id="IPR051906">
    <property type="entry name" value="TolC-like"/>
</dbReference>
<dbReference type="AlphaFoldDB" id="A0A1T5HJH6"/>
<evidence type="ECO:0000256" key="5">
    <source>
        <dbReference type="ARBA" id="ARBA00022692"/>
    </source>
</evidence>
<dbReference type="PANTHER" id="PTHR30026:SF20">
    <property type="entry name" value="OUTER MEMBRANE PROTEIN TOLC"/>
    <property type="match status" value="1"/>
</dbReference>
<evidence type="ECO:0000256" key="1">
    <source>
        <dbReference type="ARBA" id="ARBA00004442"/>
    </source>
</evidence>
<keyword evidence="5" id="KW-0812">Transmembrane</keyword>
<dbReference type="SUPFAM" id="SSF56954">
    <property type="entry name" value="Outer membrane efflux proteins (OEP)"/>
    <property type="match status" value="1"/>
</dbReference>
<dbReference type="InterPro" id="IPR003423">
    <property type="entry name" value="OMP_efflux"/>
</dbReference>
<dbReference type="OrthoDB" id="654853at2"/>
<protein>
    <submittedName>
        <fullName evidence="8">Outer membrane protein TolC</fullName>
    </submittedName>
</protein>
<keyword evidence="9" id="KW-1185">Reference proteome</keyword>
<evidence type="ECO:0000256" key="2">
    <source>
        <dbReference type="ARBA" id="ARBA00007613"/>
    </source>
</evidence>
<organism evidence="8 9">
    <name type="scientific">Dyadobacter psychrophilus</name>
    <dbReference type="NCBI Taxonomy" id="651661"/>
    <lineage>
        <taxon>Bacteria</taxon>
        <taxon>Pseudomonadati</taxon>
        <taxon>Bacteroidota</taxon>
        <taxon>Cytophagia</taxon>
        <taxon>Cytophagales</taxon>
        <taxon>Spirosomataceae</taxon>
        <taxon>Dyadobacter</taxon>
    </lineage>
</organism>